<keyword evidence="4 6" id="KW-0804">Transcription</keyword>
<keyword evidence="2 6" id="KW-0805">Transcription regulation</keyword>
<evidence type="ECO:0000256" key="2">
    <source>
        <dbReference type="ARBA" id="ARBA00023015"/>
    </source>
</evidence>
<evidence type="ECO:0000256" key="6">
    <source>
        <dbReference type="RuleBase" id="RU366036"/>
    </source>
</evidence>
<dbReference type="Proteomes" id="UP000054636">
    <property type="component" value="Unassembled WGS sequence"/>
</dbReference>
<evidence type="ECO:0000256" key="7">
    <source>
        <dbReference type="SAM" id="MobiDB-lite"/>
    </source>
</evidence>
<reference evidence="8 9" key="1">
    <citation type="submission" date="2015-11" db="EMBL/GenBank/DDBJ databases">
        <title>Genomes and virulence difference between two physiological races of Phytophthora nicotianae.</title>
        <authorList>
            <person name="Liu H."/>
            <person name="Ma X."/>
            <person name="Yu H."/>
            <person name="Fang D."/>
            <person name="Li Y."/>
            <person name="Wang X."/>
            <person name="Wang W."/>
            <person name="Dong Y."/>
            <person name="Xiao B."/>
        </authorList>
    </citation>
    <scope>NUCLEOTIDE SEQUENCE [LARGE SCALE GENOMIC DNA]</scope>
    <source>
        <strain evidence="9">race 1</strain>
    </source>
</reference>
<dbReference type="EMBL" id="LNFP01000033">
    <property type="protein sequence ID" value="KUF99293.1"/>
    <property type="molecule type" value="Genomic_DNA"/>
</dbReference>
<evidence type="ECO:0000256" key="3">
    <source>
        <dbReference type="ARBA" id="ARBA00023159"/>
    </source>
</evidence>
<comment type="subcellular location">
    <subcellularLocation>
        <location evidence="1 6">Nucleus</location>
    </subcellularLocation>
</comment>
<dbReference type="GO" id="GO:0003712">
    <property type="term" value="F:transcription coregulator activity"/>
    <property type="evidence" value="ECO:0007669"/>
    <property type="project" value="TreeGrafter"/>
</dbReference>
<evidence type="ECO:0000313" key="9">
    <source>
        <dbReference type="Proteomes" id="UP000054636"/>
    </source>
</evidence>
<dbReference type="InterPro" id="IPR021384">
    <property type="entry name" value="Mediator_Med21"/>
</dbReference>
<gene>
    <name evidence="8" type="ORF">AM588_10008743</name>
</gene>
<comment type="similarity">
    <text evidence="6">Belongs to the Mediator complex subunit 21 family.</text>
</comment>
<dbReference type="AlphaFoldDB" id="A0A0W8DSH2"/>
<name>A0A0W8DSH2_PHYNI</name>
<dbReference type="GO" id="GO:0006357">
    <property type="term" value="P:regulation of transcription by RNA polymerase II"/>
    <property type="evidence" value="ECO:0007669"/>
    <property type="project" value="TreeGrafter"/>
</dbReference>
<sequence length="353" mass="39012">MEADGVKDELAAMQLGESGDVNMADTDATDAGVITLDKVSLLQESVDKMALSMFNALRLLPAATGDDAKNQETKDAITTLANDVLKMVQETDALIDDLPGLDKTEAEQMEELRRLQIESDEEAQTLRQVAEEAEKTMADIHGGRVLAGEDSEEDDEDEEEMSFQFNGFGSQSASAPRFAVPTVVAPSVGAEGEEDEESDEENGDAEFMVTEVEKEEKGEELDKNHEKEKQVNNEEVETSKTKQTTEEDTETTVEKQELWKVDESINGIEVMGNAFVGTVQPSLDATIHRIAELKEKWSCDVSKVLPDLQLPSGWEYVDVDDQRVITSKKDDHGTATWELGNEPSAYDFYCEKL</sequence>
<feature type="region of interest" description="Disordered" evidence="7">
    <location>
        <begin position="213"/>
        <end position="253"/>
    </location>
</feature>
<evidence type="ECO:0000256" key="5">
    <source>
        <dbReference type="ARBA" id="ARBA00023242"/>
    </source>
</evidence>
<evidence type="ECO:0000256" key="1">
    <source>
        <dbReference type="ARBA" id="ARBA00004123"/>
    </source>
</evidence>
<proteinExistence type="inferred from homology"/>
<feature type="region of interest" description="Disordered" evidence="7">
    <location>
        <begin position="188"/>
        <end position="207"/>
    </location>
</feature>
<dbReference type="PANTHER" id="PTHR13381">
    <property type="entry name" value="RNA POLYMERASE II HOLOENZYME COMPONENT SRB7"/>
    <property type="match status" value="1"/>
</dbReference>
<comment type="subunit">
    <text evidence="6">Component of the Mediator complex.</text>
</comment>
<dbReference type="GO" id="GO:0016592">
    <property type="term" value="C:mediator complex"/>
    <property type="evidence" value="ECO:0007669"/>
    <property type="project" value="UniProtKB-UniRule"/>
</dbReference>
<evidence type="ECO:0000256" key="4">
    <source>
        <dbReference type="ARBA" id="ARBA00023163"/>
    </source>
</evidence>
<keyword evidence="5 6" id="KW-0539">Nucleus</keyword>
<protein>
    <recommendedName>
        <fullName evidence="6">Mediator of RNA polymerase II transcription subunit 21</fullName>
    </recommendedName>
</protein>
<comment type="caution">
    <text evidence="8">The sequence shown here is derived from an EMBL/GenBank/DDBJ whole genome shotgun (WGS) entry which is preliminary data.</text>
</comment>
<evidence type="ECO:0000313" key="8">
    <source>
        <dbReference type="EMBL" id="KUF99293.1"/>
    </source>
</evidence>
<dbReference type="Pfam" id="PF11221">
    <property type="entry name" value="Med21"/>
    <property type="match status" value="1"/>
</dbReference>
<accession>A0A0W8DSH2</accession>
<dbReference type="Gene3D" id="6.10.280.10">
    <property type="entry name" value="Mediator complex, subunit Med21"/>
    <property type="match status" value="1"/>
</dbReference>
<dbReference type="InterPro" id="IPR037212">
    <property type="entry name" value="Med7/Med21-like"/>
</dbReference>
<dbReference type="SUPFAM" id="SSF140718">
    <property type="entry name" value="Mediator hinge subcomplex-like"/>
    <property type="match status" value="1"/>
</dbReference>
<feature type="compositionally biased region" description="Acidic residues" evidence="7">
    <location>
        <begin position="191"/>
        <end position="204"/>
    </location>
</feature>
<keyword evidence="3 6" id="KW-0010">Activator</keyword>
<dbReference type="PANTHER" id="PTHR13381:SF0">
    <property type="entry name" value="MEDIATOR OF RNA POLYMERASE II TRANSCRIPTION SUBUNIT 21"/>
    <property type="match status" value="1"/>
</dbReference>
<feature type="compositionally biased region" description="Basic and acidic residues" evidence="7">
    <location>
        <begin position="213"/>
        <end position="245"/>
    </location>
</feature>
<organism evidence="8 9">
    <name type="scientific">Phytophthora nicotianae</name>
    <name type="common">Potato buckeye rot agent</name>
    <name type="synonym">Phytophthora parasitica</name>
    <dbReference type="NCBI Taxonomy" id="4792"/>
    <lineage>
        <taxon>Eukaryota</taxon>
        <taxon>Sar</taxon>
        <taxon>Stramenopiles</taxon>
        <taxon>Oomycota</taxon>
        <taxon>Peronosporomycetes</taxon>
        <taxon>Peronosporales</taxon>
        <taxon>Peronosporaceae</taxon>
        <taxon>Phytophthora</taxon>
    </lineage>
</organism>
<comment type="function">
    <text evidence="6">Component of the Mediator complex, a coactivator involved in the regulated transcription of nearly all RNA polymerase II-dependent genes. Mediator functions as a bridge to convey information from gene-specific regulatory proteins to the basal RNA polymerase II transcription machinery. Mediator is recruited to promoters by direct interactions with regulatory proteins and serves as a scaffold for the assembly of a functional preinitiation complex with RNA polymerase II and the general transcription factors.</text>
</comment>